<dbReference type="PROSITE" id="PS00622">
    <property type="entry name" value="HTH_LUXR_1"/>
    <property type="match status" value="1"/>
</dbReference>
<dbReference type="InterPro" id="IPR036388">
    <property type="entry name" value="WH-like_DNA-bd_sf"/>
</dbReference>
<dbReference type="Pfam" id="PF00196">
    <property type="entry name" value="GerE"/>
    <property type="match status" value="1"/>
</dbReference>
<keyword evidence="2" id="KW-0238">DNA-binding</keyword>
<gene>
    <name evidence="5" type="ORF">C2L64_41585</name>
</gene>
<dbReference type="Gene3D" id="1.10.10.10">
    <property type="entry name" value="Winged helix-like DNA-binding domain superfamily/Winged helix DNA-binding domain"/>
    <property type="match status" value="1"/>
</dbReference>
<evidence type="ECO:0000259" key="4">
    <source>
        <dbReference type="PROSITE" id="PS50043"/>
    </source>
</evidence>
<dbReference type="InterPro" id="IPR000792">
    <property type="entry name" value="Tscrpt_reg_LuxR_C"/>
</dbReference>
<dbReference type="SUPFAM" id="SSF46894">
    <property type="entry name" value="C-terminal effector domain of the bipartite response regulators"/>
    <property type="match status" value="1"/>
</dbReference>
<dbReference type="EMBL" id="CP026107">
    <property type="protein sequence ID" value="AUT74708.1"/>
    <property type="molecule type" value="Genomic_DNA"/>
</dbReference>
<keyword evidence="3" id="KW-0804">Transcription</keyword>
<dbReference type="PRINTS" id="PR00038">
    <property type="entry name" value="HTHLUXR"/>
</dbReference>
<dbReference type="PANTHER" id="PTHR44688:SF16">
    <property type="entry name" value="DNA-BINDING TRANSCRIPTIONAL ACTIVATOR DEVR_DOSR"/>
    <property type="match status" value="1"/>
</dbReference>
<dbReference type="CDD" id="cd06170">
    <property type="entry name" value="LuxR_C_like"/>
    <property type="match status" value="1"/>
</dbReference>
<organism evidence="5 6">
    <name type="scientific">Paraburkholderia hospita</name>
    <dbReference type="NCBI Taxonomy" id="169430"/>
    <lineage>
        <taxon>Bacteria</taxon>
        <taxon>Pseudomonadati</taxon>
        <taxon>Pseudomonadota</taxon>
        <taxon>Betaproteobacteria</taxon>
        <taxon>Burkholderiales</taxon>
        <taxon>Burkholderiaceae</taxon>
        <taxon>Paraburkholderia</taxon>
    </lineage>
</organism>
<evidence type="ECO:0000313" key="5">
    <source>
        <dbReference type="EMBL" id="AUT74708.1"/>
    </source>
</evidence>
<dbReference type="PANTHER" id="PTHR44688">
    <property type="entry name" value="DNA-BINDING TRANSCRIPTIONAL ACTIVATOR DEVR_DOSR"/>
    <property type="match status" value="1"/>
</dbReference>
<name>A0AAN1MPG8_9BURK</name>
<dbReference type="AlphaFoldDB" id="A0AAN1MPG8"/>
<keyword evidence="1" id="KW-0805">Transcription regulation</keyword>
<dbReference type="SMART" id="SM00421">
    <property type="entry name" value="HTH_LUXR"/>
    <property type="match status" value="1"/>
</dbReference>
<protein>
    <submittedName>
        <fullName evidence="5">Helix-turn-helix transcriptional regulator</fullName>
    </submittedName>
</protein>
<evidence type="ECO:0000313" key="6">
    <source>
        <dbReference type="Proteomes" id="UP000236649"/>
    </source>
</evidence>
<dbReference type="RefSeq" id="WP_079482487.1">
    <property type="nucleotide sequence ID" value="NZ_AKAU01000016.1"/>
</dbReference>
<evidence type="ECO:0000256" key="2">
    <source>
        <dbReference type="ARBA" id="ARBA00023125"/>
    </source>
</evidence>
<reference evidence="5 6" key="1">
    <citation type="submission" date="2018-01" db="EMBL/GenBank/DDBJ databases">
        <title>Species boundaries and ecological features among Paraburkholderia terrae DSMZ17804T, P. hospita DSMZ17164T and P. caribensis DSMZ13236T.</title>
        <authorList>
            <person name="Pratama A.A."/>
        </authorList>
    </citation>
    <scope>NUCLEOTIDE SEQUENCE [LARGE SCALE GENOMIC DNA]</scope>
    <source>
        <strain evidence="5 6">DSM 17164</strain>
    </source>
</reference>
<feature type="domain" description="HTH luxR-type" evidence="4">
    <location>
        <begin position="1"/>
        <end position="68"/>
    </location>
</feature>
<dbReference type="GO" id="GO:0006355">
    <property type="term" value="P:regulation of DNA-templated transcription"/>
    <property type="evidence" value="ECO:0007669"/>
    <property type="project" value="InterPro"/>
</dbReference>
<evidence type="ECO:0000256" key="3">
    <source>
        <dbReference type="ARBA" id="ARBA00023163"/>
    </source>
</evidence>
<dbReference type="GeneID" id="55534795"/>
<accession>A0AAN1MPG8</accession>
<dbReference type="PROSITE" id="PS50043">
    <property type="entry name" value="HTH_LUXR_2"/>
    <property type="match status" value="1"/>
</dbReference>
<proteinExistence type="predicted"/>
<sequence>MLFPIIAATLGKRELDVLRLVAAGLTSKEIGKKLKISPRTVSKHRENLMRKLQIHDMAGLLRIANSLR</sequence>
<dbReference type="InterPro" id="IPR016032">
    <property type="entry name" value="Sig_transdc_resp-reg_C-effctor"/>
</dbReference>
<evidence type="ECO:0000256" key="1">
    <source>
        <dbReference type="ARBA" id="ARBA00023015"/>
    </source>
</evidence>
<dbReference type="GO" id="GO:0003677">
    <property type="term" value="F:DNA binding"/>
    <property type="evidence" value="ECO:0007669"/>
    <property type="project" value="UniProtKB-KW"/>
</dbReference>
<dbReference type="Proteomes" id="UP000236649">
    <property type="component" value="Chromosome 3"/>
</dbReference>
<dbReference type="KEGG" id="phs:C2L64_41585"/>